<dbReference type="EMBL" id="NAFK01000076">
    <property type="protein sequence ID" value="OSJ36680.1"/>
    <property type="molecule type" value="Genomic_DNA"/>
</dbReference>
<comment type="caution">
    <text evidence="1">The sequence shown here is derived from an EMBL/GenBank/DDBJ whole genome shotgun (WGS) entry which is preliminary data.</text>
</comment>
<organism evidence="1 2">
    <name type="scientific">Bradyrhizobium canariense</name>
    <dbReference type="NCBI Taxonomy" id="255045"/>
    <lineage>
        <taxon>Bacteria</taxon>
        <taxon>Pseudomonadati</taxon>
        <taxon>Pseudomonadota</taxon>
        <taxon>Alphaproteobacteria</taxon>
        <taxon>Hyphomicrobiales</taxon>
        <taxon>Nitrobacteraceae</taxon>
        <taxon>Bradyrhizobium</taxon>
    </lineage>
</organism>
<keyword evidence="2" id="KW-1185">Reference proteome</keyword>
<evidence type="ECO:0000313" key="2">
    <source>
        <dbReference type="Proteomes" id="UP000193884"/>
    </source>
</evidence>
<dbReference type="Proteomes" id="UP000193884">
    <property type="component" value="Unassembled WGS sequence"/>
</dbReference>
<reference evidence="1 2" key="1">
    <citation type="submission" date="2017-03" db="EMBL/GenBank/DDBJ databases">
        <title>Whole genome sequences of fourteen strains of Bradyrhizobium canariense and one strain of Bradyrhizobium japonicum isolated from Lupinus (Papilionoideae: Genisteae) species in Algeria.</title>
        <authorList>
            <person name="Crovadore J."/>
            <person name="Chekireb D."/>
            <person name="Brachmann A."/>
            <person name="Chablais R."/>
            <person name="Cochard B."/>
            <person name="Lefort F."/>
        </authorList>
    </citation>
    <scope>NUCLEOTIDE SEQUENCE [LARGE SCALE GENOMIC DNA]</scope>
    <source>
        <strain evidence="1 2">UBMAN05</strain>
    </source>
</reference>
<proteinExistence type="predicted"/>
<protein>
    <submittedName>
        <fullName evidence="1">Uncharacterized protein</fullName>
    </submittedName>
</protein>
<name>A0ABX3XBH7_9BRAD</name>
<accession>A0ABX3XBH7</accession>
<gene>
    <name evidence="1" type="ORF">BST63_00405</name>
</gene>
<sequence length="86" mass="9119">MFDGGTSVGKLVSIVTRSGARSAELILMTGRSASLLPGTIALSGKHQLILISNRARALPTNPKYFIKGIGRLRLATTLRRGLLAES</sequence>
<evidence type="ECO:0000313" key="1">
    <source>
        <dbReference type="EMBL" id="OSJ36680.1"/>
    </source>
</evidence>